<dbReference type="EMBL" id="BK059105">
    <property type="protein sequence ID" value="DAE30748.1"/>
    <property type="molecule type" value="Genomic_DNA"/>
</dbReference>
<reference evidence="1" key="1">
    <citation type="journal article" date="2021" name="Proc. Natl. Acad. Sci. U.S.A.">
        <title>A Catalog of Tens of Thousands of Viruses from Human Metagenomes Reveals Hidden Associations with Chronic Diseases.</title>
        <authorList>
            <person name="Tisza M.J."/>
            <person name="Buck C.B."/>
        </authorList>
    </citation>
    <scope>NUCLEOTIDE SEQUENCE</scope>
    <source>
        <strain evidence="1">CtML55</strain>
    </source>
</reference>
<proteinExistence type="predicted"/>
<name>A0A8S5RIF0_9VIRU</name>
<sequence length="46" mass="5540">MLFVNSSIVKNFIRLYVYVFTVIYNHNYRFTKTKIGELPNLGKFSY</sequence>
<evidence type="ECO:0000313" key="1">
    <source>
        <dbReference type="EMBL" id="DAE30748.1"/>
    </source>
</evidence>
<protein>
    <submittedName>
        <fullName evidence="1">Uncharacterized protein</fullName>
    </submittedName>
</protein>
<accession>A0A8S5RIF0</accession>
<organism evidence="1">
    <name type="scientific">virus sp. ctML55</name>
    <dbReference type="NCBI Taxonomy" id="2827627"/>
    <lineage>
        <taxon>Viruses</taxon>
    </lineage>
</organism>